<dbReference type="Gene3D" id="3.30.1540.10">
    <property type="entry name" value="formyl-coa transferase, domain 3"/>
    <property type="match status" value="1"/>
</dbReference>
<dbReference type="Gene3D" id="3.40.50.10540">
    <property type="entry name" value="Crotonobetainyl-coa:carnitine coa-transferase, domain 1"/>
    <property type="match status" value="1"/>
</dbReference>
<name>A1ZRH1_MICM2</name>
<dbReference type="OrthoDB" id="9797653at2"/>
<reference evidence="1 2" key="1">
    <citation type="submission" date="2007-01" db="EMBL/GenBank/DDBJ databases">
        <authorList>
            <person name="Haygood M."/>
            <person name="Podell S."/>
            <person name="Anderson C."/>
            <person name="Hopkinson B."/>
            <person name="Roe K."/>
            <person name="Barbeau K."/>
            <person name="Gaasterland T."/>
            <person name="Ferriera S."/>
            <person name="Johnson J."/>
            <person name="Kravitz S."/>
            <person name="Beeson K."/>
            <person name="Sutton G."/>
            <person name="Rogers Y.-H."/>
            <person name="Friedman R."/>
            <person name="Frazier M."/>
            <person name="Venter J.C."/>
        </authorList>
    </citation>
    <scope>NUCLEOTIDE SEQUENCE [LARGE SCALE GENOMIC DNA]</scope>
    <source>
        <strain evidence="1 2">ATCC 23134</strain>
    </source>
</reference>
<dbReference type="InterPro" id="IPR050509">
    <property type="entry name" value="CoA-transferase_III"/>
</dbReference>
<dbReference type="PANTHER" id="PTHR48228">
    <property type="entry name" value="SUCCINYL-COA--D-CITRAMALATE COA-TRANSFERASE"/>
    <property type="match status" value="1"/>
</dbReference>
<comment type="caution">
    <text evidence="1">The sequence shown here is derived from an EMBL/GenBank/DDBJ whole genome shotgun (WGS) entry which is preliminary data.</text>
</comment>
<protein>
    <submittedName>
        <fullName evidence="1">Alpha-methylacyl-CoA racemase</fullName>
    </submittedName>
</protein>
<evidence type="ECO:0000313" key="2">
    <source>
        <dbReference type="Proteomes" id="UP000004095"/>
    </source>
</evidence>
<dbReference type="PANTHER" id="PTHR48228:SF5">
    <property type="entry name" value="ALPHA-METHYLACYL-COA RACEMASE"/>
    <property type="match status" value="1"/>
</dbReference>
<evidence type="ECO:0000313" key="1">
    <source>
        <dbReference type="EMBL" id="EAY27061.1"/>
    </source>
</evidence>
<dbReference type="InterPro" id="IPR044855">
    <property type="entry name" value="CoA-Trfase_III_dom3_sf"/>
</dbReference>
<dbReference type="InterPro" id="IPR023606">
    <property type="entry name" value="CoA-Trfase_III_dom_1_sf"/>
</dbReference>
<proteinExistence type="predicted"/>
<dbReference type="Pfam" id="PF02515">
    <property type="entry name" value="CoA_transf_3"/>
    <property type="match status" value="1"/>
</dbReference>
<dbReference type="EMBL" id="AAWS01000027">
    <property type="protein sequence ID" value="EAY27061.1"/>
    <property type="molecule type" value="Genomic_DNA"/>
</dbReference>
<dbReference type="GO" id="GO:0003824">
    <property type="term" value="F:catalytic activity"/>
    <property type="evidence" value="ECO:0007669"/>
    <property type="project" value="InterPro"/>
</dbReference>
<keyword evidence="2" id="KW-1185">Reference proteome</keyword>
<dbReference type="Proteomes" id="UP000004095">
    <property type="component" value="Unassembled WGS sequence"/>
</dbReference>
<organism evidence="1 2">
    <name type="scientific">Microscilla marina ATCC 23134</name>
    <dbReference type="NCBI Taxonomy" id="313606"/>
    <lineage>
        <taxon>Bacteria</taxon>
        <taxon>Pseudomonadati</taxon>
        <taxon>Bacteroidota</taxon>
        <taxon>Cytophagia</taxon>
        <taxon>Cytophagales</taxon>
        <taxon>Microscillaceae</taxon>
        <taxon>Microscilla</taxon>
    </lineage>
</organism>
<dbReference type="InterPro" id="IPR003673">
    <property type="entry name" value="CoA-Trfase_fam_III"/>
</dbReference>
<dbReference type="SUPFAM" id="SSF89796">
    <property type="entry name" value="CoA-transferase family III (CaiB/BaiF)"/>
    <property type="match status" value="1"/>
</dbReference>
<accession>A1ZRH1</accession>
<dbReference type="AlphaFoldDB" id="A1ZRH1"/>
<dbReference type="RefSeq" id="WP_004156424.1">
    <property type="nucleotide sequence ID" value="NZ_AAWS01000027.1"/>
</dbReference>
<dbReference type="eggNOG" id="COG1804">
    <property type="taxonomic scope" value="Bacteria"/>
</dbReference>
<gene>
    <name evidence="1" type="ORF">M23134_04749</name>
</gene>
<sequence>MQATRKPSAGPLQGIKILDLTRLLPGPLGAMMMADMGAEVIKIESPTFKDYARNFPPFLDKEAAIYLAFNRSKRSLVLDYKADEGKAILLELVKTADIVMEQFRPGVMDRMGLGYEDLKKVNPKIIYVSITGYGQTGPYRDKAGHDLNYISYAGALGITGEQGKAPVIPGVQTADIAGGSYMSVIACLAALQARHTTGVGQFVDVAMMDSVMPLTVTAHAAFAATNQPQPRGSLFLSGGLANYNVYPCQDGKYVALGTLEPQFWMKFCQVTGKGEWMNKIAPTSNKAVQALYEEVKAFFETQPQQYWVDLSDQHDLLISPVYDIHEVENDPQVQAREMIVEQAHPTAGKVKTIGVPLKFSETKAQPAWAAPVFGADTKAILREAGYSEAQIEAWVAQKLIVG</sequence>